<feature type="transmembrane region" description="Helical" evidence="9">
    <location>
        <begin position="174"/>
        <end position="196"/>
    </location>
</feature>
<dbReference type="Pfam" id="PF00324">
    <property type="entry name" value="AA_permease"/>
    <property type="match status" value="1"/>
</dbReference>
<evidence type="ECO:0000256" key="1">
    <source>
        <dbReference type="ARBA" id="ARBA00004141"/>
    </source>
</evidence>
<sequence>MTGRPSDFSSPCVQPSFQNCIESPPSWLNSSKKEKLEDLRTVESNPQEGETLQQPELRREFKPRQVFMFSIACAIGTGLVIGSGSGLSRGGPGSQLIAYCTIGATVFFVMTALGEMAAFLPMDKGFGGYATRMVDPAFGFATGWNYFFKYIMVTPTNLTAAGLVIQYWRPDLNVAIWITVFGAVIITINVMHVSSFGETEFWLGTLKLLIMTTLILSTFIVAMGGGPNHHRSGFKYWQEPGAFAEYLVEGNKGRFLGWWACMVQACFAFTGTEVVGMTFGETPNPRKNVPIAVRQTFWRIACFYIIGVLVLGMAIPYDNDMLIGATKQATSGAASPFVVSVSIAGIGVFPDIINGCLLVFTLSAASSDIYCSSRTLYGLAKDGQAPRIFTKTRANGNPIWAVAIPSIFIALGYMNASKSSSQVFGYLVSLVSPSLTFRMSELSNPTVHTLLCSLRALLSSLMVMMHLSHTSKPTFFILKYIGLVVTNTLTLKLRLRGPSHVDIAGKGPDAETIIELGAKSHSCHSLSDMSCEKGQMLRNCAIIYSANKIAELESRLERYEERSGTSASFNAPSASSDLPNDALQDDNPITQGQDGQPPTPVDTVLSEFTNRNNAISSQPIPGLTPRPSTSSAFAAEPSLSSSNRFGRRVQEVLTKSGSARSSDAVTTPSPHQPSNLGCSPRVATKNTPQLPNEGEAFRLLEAVSLFIGQSQSHYDSREISDRVGLLYEDMNDFVQSHELWYIQVVIILAIGKLYAANFEQGGHDLLGQELFHFSQQNFPSMSVQYSSGRLGVELNALMAMYLQMMDRKEEAHLYITSALRLATLHGYHRETTRGKLLRSEKTQINRLWWTVYMQERRLAAATGTPSGINDDAVDQPLPWDASGFPPAAAIRANIRLARVTGQIMTNLYSTKFENEEDFVTNAQQIIKSLFDISTEIPSEQFLNLTGSNSNVSLRTAASLHLMLYQTALLAIRPLMLRITQLILSGDQPPSAELTGGTQGKLSKTCSEAARRILKVIIALKQRNLVAVYGFFECDAIFSAVFIMLLTKIFDSACKPEDRINPSPGLQEAMDMLQYLADRGNIFARERFREVQGVWDHLSAILKVPEVFDLHLGPQESGAQEAGIQESHAAEANRPETLLPSTFPGHERHGDQEDLCQNILPTHEGQSWGTSMWNNNAAMFLPMDLASDEHPAGSLVADLPLEDSFQQYQLLFNDPNWTLTGQDVGDFAELRRHVFWLNP</sequence>
<proteinExistence type="predicted"/>
<dbReference type="SMART" id="SM00906">
    <property type="entry name" value="Fungal_trans"/>
    <property type="match status" value="1"/>
</dbReference>
<dbReference type="CDD" id="cd12148">
    <property type="entry name" value="fungal_TF_MHR"/>
    <property type="match status" value="1"/>
</dbReference>
<feature type="domain" description="Xylanolytic transcriptional activator regulatory" evidence="10">
    <location>
        <begin position="811"/>
        <end position="884"/>
    </location>
</feature>
<dbReference type="GO" id="GO:0008270">
    <property type="term" value="F:zinc ion binding"/>
    <property type="evidence" value="ECO:0007669"/>
    <property type="project" value="InterPro"/>
</dbReference>
<organism evidence="11 12">
    <name type="scientific">Fusarium oligoseptatum</name>
    <dbReference type="NCBI Taxonomy" id="2604345"/>
    <lineage>
        <taxon>Eukaryota</taxon>
        <taxon>Fungi</taxon>
        <taxon>Dikarya</taxon>
        <taxon>Ascomycota</taxon>
        <taxon>Pezizomycotina</taxon>
        <taxon>Sordariomycetes</taxon>
        <taxon>Hypocreomycetidae</taxon>
        <taxon>Hypocreales</taxon>
        <taxon>Nectriaceae</taxon>
        <taxon>Fusarium</taxon>
        <taxon>Fusarium solani species complex</taxon>
    </lineage>
</organism>
<evidence type="ECO:0000256" key="5">
    <source>
        <dbReference type="ARBA" id="ARBA00022989"/>
    </source>
</evidence>
<comment type="caution">
    <text evidence="11">The sequence shown here is derived from an EMBL/GenBank/DDBJ whole genome shotgun (WGS) entry which is preliminary data.</text>
</comment>
<protein>
    <recommendedName>
        <fullName evidence="10">Xylanolytic transcriptional activator regulatory domain-containing protein</fullName>
    </recommendedName>
</protein>
<feature type="compositionally biased region" description="Polar residues" evidence="8">
    <location>
        <begin position="606"/>
        <end position="619"/>
    </location>
</feature>
<feature type="compositionally biased region" description="Polar residues" evidence="8">
    <location>
        <begin position="653"/>
        <end position="677"/>
    </location>
</feature>
<evidence type="ECO:0000256" key="7">
    <source>
        <dbReference type="ARBA" id="ARBA00023242"/>
    </source>
</evidence>
<dbReference type="STRING" id="1325735.A0A428SHX2"/>
<evidence type="ECO:0000256" key="4">
    <source>
        <dbReference type="ARBA" id="ARBA00022970"/>
    </source>
</evidence>
<feature type="region of interest" description="Disordered" evidence="8">
    <location>
        <begin position="563"/>
        <end position="690"/>
    </location>
</feature>
<dbReference type="PANTHER" id="PTHR43341:SF9">
    <property type="entry name" value="DICARBOXYLIC AMINO ACID PERMEASE"/>
    <property type="match status" value="1"/>
</dbReference>
<feature type="compositionally biased region" description="Polar residues" evidence="8">
    <location>
        <begin position="587"/>
        <end position="596"/>
    </location>
</feature>
<feature type="transmembrane region" description="Helical" evidence="9">
    <location>
        <begin position="147"/>
        <end position="168"/>
    </location>
</feature>
<dbReference type="PROSITE" id="PS00218">
    <property type="entry name" value="AMINO_ACID_PERMEASE_1"/>
    <property type="match status" value="1"/>
</dbReference>
<dbReference type="PANTHER" id="PTHR43341">
    <property type="entry name" value="AMINO ACID PERMEASE"/>
    <property type="match status" value="1"/>
</dbReference>
<keyword evidence="6 9" id="KW-0472">Membrane</keyword>
<keyword evidence="7" id="KW-0539">Nucleus</keyword>
<evidence type="ECO:0000256" key="8">
    <source>
        <dbReference type="SAM" id="MobiDB-lite"/>
    </source>
</evidence>
<evidence type="ECO:0000256" key="6">
    <source>
        <dbReference type="ARBA" id="ARBA00023136"/>
    </source>
</evidence>
<dbReference type="Pfam" id="PF04082">
    <property type="entry name" value="Fungal_trans"/>
    <property type="match status" value="1"/>
</dbReference>
<keyword evidence="5 9" id="KW-1133">Transmembrane helix</keyword>
<feature type="transmembrane region" description="Helical" evidence="9">
    <location>
        <begin position="96"/>
        <end position="120"/>
    </location>
</feature>
<dbReference type="Proteomes" id="UP000287144">
    <property type="component" value="Unassembled WGS sequence"/>
</dbReference>
<evidence type="ECO:0000313" key="12">
    <source>
        <dbReference type="Proteomes" id="UP000287144"/>
    </source>
</evidence>
<feature type="transmembrane region" description="Helical" evidence="9">
    <location>
        <begin position="337"/>
        <end position="360"/>
    </location>
</feature>
<feature type="transmembrane region" description="Helical" evidence="9">
    <location>
        <begin position="66"/>
        <end position="84"/>
    </location>
</feature>
<keyword evidence="3 9" id="KW-0812">Transmembrane</keyword>
<feature type="transmembrane region" description="Helical" evidence="9">
    <location>
        <begin position="256"/>
        <end position="276"/>
    </location>
</feature>
<evidence type="ECO:0000259" key="10">
    <source>
        <dbReference type="SMART" id="SM00906"/>
    </source>
</evidence>
<feature type="compositionally biased region" description="Polar residues" evidence="8">
    <location>
        <begin position="626"/>
        <end position="644"/>
    </location>
</feature>
<dbReference type="EMBL" id="NKCK01000246">
    <property type="protein sequence ID" value="RSL89385.1"/>
    <property type="molecule type" value="Genomic_DNA"/>
</dbReference>
<dbReference type="GO" id="GO:0016020">
    <property type="term" value="C:membrane"/>
    <property type="evidence" value="ECO:0007669"/>
    <property type="project" value="UniProtKB-SubCell"/>
</dbReference>
<feature type="transmembrane region" description="Helical" evidence="9">
    <location>
        <begin position="397"/>
        <end position="414"/>
    </location>
</feature>
<accession>A0A428SHX2</accession>
<dbReference type="InterPro" id="IPR004840">
    <property type="entry name" value="Amino_acid_permease_CS"/>
</dbReference>
<dbReference type="Gene3D" id="1.20.1740.10">
    <property type="entry name" value="Amino acid/polyamine transporter I"/>
    <property type="match status" value="1"/>
</dbReference>
<dbReference type="InterPro" id="IPR050524">
    <property type="entry name" value="APC_YAT"/>
</dbReference>
<keyword evidence="2" id="KW-0813">Transport</keyword>
<feature type="transmembrane region" description="Helical" evidence="9">
    <location>
        <begin position="208"/>
        <end position="226"/>
    </location>
</feature>
<reference evidence="11 12" key="1">
    <citation type="submission" date="2017-06" db="EMBL/GenBank/DDBJ databases">
        <title>Comparative genomic analysis of Ambrosia Fusariam Clade fungi.</title>
        <authorList>
            <person name="Stajich J.E."/>
            <person name="Carrillo J."/>
            <person name="Kijimoto T."/>
            <person name="Eskalen A."/>
            <person name="O'Donnell K."/>
            <person name="Kasson M."/>
        </authorList>
    </citation>
    <scope>NUCLEOTIDE SEQUENCE [LARGE SCALE GENOMIC DNA]</scope>
    <source>
        <strain evidence="11 12">NRRL62579</strain>
    </source>
</reference>
<dbReference type="GO" id="GO:0003677">
    <property type="term" value="F:DNA binding"/>
    <property type="evidence" value="ECO:0007669"/>
    <property type="project" value="InterPro"/>
</dbReference>
<gene>
    <name evidence="11" type="ORF">CEP52_014924</name>
</gene>
<dbReference type="InterPro" id="IPR004841">
    <property type="entry name" value="AA-permease/SLC12A_dom"/>
</dbReference>
<comment type="subcellular location">
    <subcellularLocation>
        <location evidence="1">Membrane</location>
        <topology evidence="1">Multi-pass membrane protein</topology>
    </subcellularLocation>
</comment>
<evidence type="ECO:0000313" key="11">
    <source>
        <dbReference type="EMBL" id="RSL89385.1"/>
    </source>
</evidence>
<name>A0A428SHX2_9HYPO</name>
<feature type="region of interest" description="Disordered" evidence="8">
    <location>
        <begin position="35"/>
        <end position="55"/>
    </location>
</feature>
<evidence type="ECO:0000256" key="9">
    <source>
        <dbReference type="SAM" id="Phobius"/>
    </source>
</evidence>
<dbReference type="InterPro" id="IPR007219">
    <property type="entry name" value="XnlR_reg_dom"/>
</dbReference>
<dbReference type="AlphaFoldDB" id="A0A428SHX2"/>
<evidence type="ECO:0000256" key="3">
    <source>
        <dbReference type="ARBA" id="ARBA00022692"/>
    </source>
</evidence>
<evidence type="ECO:0000256" key="2">
    <source>
        <dbReference type="ARBA" id="ARBA00022448"/>
    </source>
</evidence>
<dbReference type="GO" id="GO:0006351">
    <property type="term" value="P:DNA-templated transcription"/>
    <property type="evidence" value="ECO:0007669"/>
    <property type="project" value="InterPro"/>
</dbReference>
<keyword evidence="12" id="KW-1185">Reference proteome</keyword>
<feature type="compositionally biased region" description="Polar residues" evidence="8">
    <location>
        <begin position="42"/>
        <end position="54"/>
    </location>
</feature>
<keyword evidence="4" id="KW-0029">Amino-acid transport</keyword>
<feature type="compositionally biased region" description="Polar residues" evidence="8">
    <location>
        <begin position="564"/>
        <end position="578"/>
    </location>
</feature>
<feature type="transmembrane region" description="Helical" evidence="9">
    <location>
        <begin position="297"/>
        <end position="317"/>
    </location>
</feature>
<dbReference type="FunFam" id="1.20.1740.10:FF:000001">
    <property type="entry name" value="Amino acid permease"/>
    <property type="match status" value="1"/>
</dbReference>
<dbReference type="GO" id="GO:0015171">
    <property type="term" value="F:amino acid transmembrane transporter activity"/>
    <property type="evidence" value="ECO:0007669"/>
    <property type="project" value="TreeGrafter"/>
</dbReference>